<evidence type="ECO:0000256" key="4">
    <source>
        <dbReference type="ARBA" id="ARBA00022989"/>
    </source>
</evidence>
<dbReference type="PANTHER" id="PTHR35007:SF2">
    <property type="entry name" value="PILUS ASSEMBLE PROTEIN"/>
    <property type="match status" value="1"/>
</dbReference>
<gene>
    <name evidence="8" type="ORF">EFL26_11565</name>
</gene>
<dbReference type="GO" id="GO:0005886">
    <property type="term" value="C:plasma membrane"/>
    <property type="evidence" value="ECO:0007669"/>
    <property type="project" value="UniProtKB-SubCell"/>
</dbReference>
<feature type="transmembrane region" description="Helical" evidence="6">
    <location>
        <begin position="133"/>
        <end position="150"/>
    </location>
</feature>
<dbReference type="InterPro" id="IPR018076">
    <property type="entry name" value="T2SS_GspF_dom"/>
</dbReference>
<feature type="transmembrane region" description="Helical" evidence="6">
    <location>
        <begin position="280"/>
        <end position="300"/>
    </location>
</feature>
<keyword evidence="9" id="KW-1185">Reference proteome</keyword>
<keyword evidence="2" id="KW-1003">Cell membrane</keyword>
<dbReference type="EMBL" id="RJSF01000040">
    <property type="protein sequence ID" value="RNM13631.1"/>
    <property type="molecule type" value="Genomic_DNA"/>
</dbReference>
<keyword evidence="3 6" id="KW-0812">Transmembrane</keyword>
<feature type="domain" description="Type II secretion system protein GspF" evidence="7">
    <location>
        <begin position="175"/>
        <end position="297"/>
    </location>
</feature>
<evidence type="ECO:0000256" key="3">
    <source>
        <dbReference type="ARBA" id="ARBA00022692"/>
    </source>
</evidence>
<evidence type="ECO:0000256" key="2">
    <source>
        <dbReference type="ARBA" id="ARBA00022475"/>
    </source>
</evidence>
<evidence type="ECO:0000259" key="7">
    <source>
        <dbReference type="Pfam" id="PF00482"/>
    </source>
</evidence>
<comment type="caution">
    <text evidence="8">The sequence shown here is derived from an EMBL/GenBank/DDBJ whole genome shotgun (WGS) entry which is preliminary data.</text>
</comment>
<dbReference type="PANTHER" id="PTHR35007">
    <property type="entry name" value="INTEGRAL MEMBRANE PROTEIN-RELATED"/>
    <property type="match status" value="1"/>
</dbReference>
<accession>A0A3N0GMK8</accession>
<name>A0A3N0GMK8_9ACTN</name>
<dbReference type="RefSeq" id="WP_123223038.1">
    <property type="nucleotide sequence ID" value="NZ_RJSF01000040.1"/>
</dbReference>
<feature type="transmembrane region" description="Helical" evidence="6">
    <location>
        <begin position="108"/>
        <end position="127"/>
    </location>
</feature>
<dbReference type="OrthoDB" id="5185234at2"/>
<organism evidence="8 9">
    <name type="scientific">Nocardioides pocheonensis</name>
    <dbReference type="NCBI Taxonomy" id="661485"/>
    <lineage>
        <taxon>Bacteria</taxon>
        <taxon>Bacillati</taxon>
        <taxon>Actinomycetota</taxon>
        <taxon>Actinomycetes</taxon>
        <taxon>Propionibacteriales</taxon>
        <taxon>Nocardioidaceae</taxon>
        <taxon>Nocardioides</taxon>
    </lineage>
</organism>
<protein>
    <submittedName>
        <fullName evidence="8">Pilus assembly protein TadB</fullName>
    </submittedName>
</protein>
<dbReference type="Pfam" id="PF00482">
    <property type="entry name" value="T2SSF"/>
    <property type="match status" value="1"/>
</dbReference>
<keyword evidence="5 6" id="KW-0472">Membrane</keyword>
<dbReference type="Proteomes" id="UP000279994">
    <property type="component" value="Unassembled WGS sequence"/>
</dbReference>
<feature type="transmembrane region" description="Helical" evidence="6">
    <location>
        <begin position="6"/>
        <end position="26"/>
    </location>
</feature>
<proteinExistence type="predicted"/>
<evidence type="ECO:0000313" key="9">
    <source>
        <dbReference type="Proteomes" id="UP000279994"/>
    </source>
</evidence>
<reference evidence="8 9" key="1">
    <citation type="submission" date="2018-11" db="EMBL/GenBank/DDBJ databases">
        <authorList>
            <person name="Li F."/>
        </authorList>
    </citation>
    <scope>NUCLEOTIDE SEQUENCE [LARGE SCALE GENOMIC DNA]</scope>
    <source>
        <strain evidence="8 9">Gsoil 818</strain>
    </source>
</reference>
<evidence type="ECO:0000313" key="8">
    <source>
        <dbReference type="EMBL" id="RNM13631.1"/>
    </source>
</evidence>
<comment type="subcellular location">
    <subcellularLocation>
        <location evidence="1">Cell membrane</location>
        <topology evidence="1">Multi-pass membrane protein</topology>
    </subcellularLocation>
</comment>
<sequence>MTATAWGVLLGGLTGFGIWLVVDRWVAARHTSLAVRVAPYLRDLPAGGTLRPPPRPAPTSAFRAVFGPVLGRAAAAVERVLGGSASIARRLERARLPMSVHDFRISQAVWGLVAFAAAAVPSAAVALRSPRRAMPLLVMCGCAFALGVLLRENRLTAQVTRRERRILEEFPTVAELLALAVAAGESPVAALDRVVRRTRGELSADLRDVLAEVRTGVPIARAFDGLATRSGLPAVSRFAEGIAIAVERGTPLADVLHAQAGDVREAGRRALIESGARREVLMMVPVVFLVLPTVVVFAFWPGLVGLRLVVP</sequence>
<keyword evidence="4 6" id="KW-1133">Transmembrane helix</keyword>
<dbReference type="AlphaFoldDB" id="A0A3N0GMK8"/>
<evidence type="ECO:0000256" key="5">
    <source>
        <dbReference type="ARBA" id="ARBA00023136"/>
    </source>
</evidence>
<evidence type="ECO:0000256" key="1">
    <source>
        <dbReference type="ARBA" id="ARBA00004651"/>
    </source>
</evidence>
<evidence type="ECO:0000256" key="6">
    <source>
        <dbReference type="SAM" id="Phobius"/>
    </source>
</evidence>